<proteinExistence type="predicted"/>
<dbReference type="PANTHER" id="PTHR33193:SF74">
    <property type="entry name" value="EXPRESSED PROTEIN"/>
    <property type="match status" value="1"/>
</dbReference>
<organism evidence="2 3">
    <name type="scientific">Musa balbisiana</name>
    <name type="common">Banana</name>
    <dbReference type="NCBI Taxonomy" id="52838"/>
    <lineage>
        <taxon>Eukaryota</taxon>
        <taxon>Viridiplantae</taxon>
        <taxon>Streptophyta</taxon>
        <taxon>Embryophyta</taxon>
        <taxon>Tracheophyta</taxon>
        <taxon>Spermatophyta</taxon>
        <taxon>Magnoliopsida</taxon>
        <taxon>Liliopsida</taxon>
        <taxon>Zingiberales</taxon>
        <taxon>Musaceae</taxon>
        <taxon>Musa</taxon>
    </lineage>
</organism>
<dbReference type="PANTHER" id="PTHR33193">
    <property type="entry name" value="DOMAIN PROTEIN, PUTATIVE (DUF3511)-RELATED"/>
    <property type="match status" value="1"/>
</dbReference>
<dbReference type="Proteomes" id="UP000317650">
    <property type="component" value="Chromosome 5"/>
</dbReference>
<sequence length="87" mass="9658">MGNRARAAPLGSEVMPAARRPPPGTRSGTGAAKSSTSLSSAVPWWSRHPEAKRRRRVAGYKAYAVENKVRISLRRGLYWFKDLVHGR</sequence>
<comment type="caution">
    <text evidence="2">The sequence shown here is derived from an EMBL/GenBank/DDBJ whole genome shotgun (WGS) entry which is preliminary data.</text>
</comment>
<evidence type="ECO:0000313" key="3">
    <source>
        <dbReference type="Proteomes" id="UP000317650"/>
    </source>
</evidence>
<reference evidence="2 3" key="1">
    <citation type="journal article" date="2019" name="Nat. Plants">
        <title>Genome sequencing of Musa balbisiana reveals subgenome evolution and function divergence in polyploid bananas.</title>
        <authorList>
            <person name="Yao X."/>
        </authorList>
    </citation>
    <scope>NUCLEOTIDE SEQUENCE [LARGE SCALE GENOMIC DNA]</scope>
    <source>
        <strain evidence="3">cv. DH-PKW</strain>
        <tissue evidence="2">Leaves</tissue>
    </source>
</reference>
<keyword evidence="3" id="KW-1185">Reference proteome</keyword>
<protein>
    <submittedName>
        <fullName evidence="2">Uncharacterized protein</fullName>
    </submittedName>
</protein>
<dbReference type="Pfam" id="PF12023">
    <property type="entry name" value="DUF3511"/>
    <property type="match status" value="1"/>
</dbReference>
<dbReference type="AlphaFoldDB" id="A0A4S8JZJ7"/>
<gene>
    <name evidence="2" type="ORF">C4D60_Mb05t28770</name>
</gene>
<feature type="compositionally biased region" description="Polar residues" evidence="1">
    <location>
        <begin position="26"/>
        <end position="40"/>
    </location>
</feature>
<dbReference type="EMBL" id="PYDT01000003">
    <property type="protein sequence ID" value="THU67827.1"/>
    <property type="molecule type" value="Genomic_DNA"/>
</dbReference>
<accession>A0A4S8JZJ7</accession>
<dbReference type="InterPro" id="IPR021899">
    <property type="entry name" value="DUF3511"/>
</dbReference>
<feature type="region of interest" description="Disordered" evidence="1">
    <location>
        <begin position="1"/>
        <end position="45"/>
    </location>
</feature>
<evidence type="ECO:0000256" key="1">
    <source>
        <dbReference type="SAM" id="MobiDB-lite"/>
    </source>
</evidence>
<name>A0A4S8JZJ7_MUSBA</name>
<evidence type="ECO:0000313" key="2">
    <source>
        <dbReference type="EMBL" id="THU67827.1"/>
    </source>
</evidence>